<dbReference type="AlphaFoldDB" id="A0A1C3NM10"/>
<reference evidence="1 2" key="1">
    <citation type="submission" date="2016-06" db="EMBL/GenBank/DDBJ databases">
        <authorList>
            <person name="Kjaerup R.B."/>
            <person name="Dalgaard T.S."/>
            <person name="Juul-Madsen H.R."/>
        </authorList>
    </citation>
    <scope>NUCLEOTIDE SEQUENCE [LARGE SCALE GENOMIC DNA]</scope>
    <source>
        <strain evidence="1">LMG947</strain>
    </source>
</reference>
<evidence type="ECO:0000313" key="1">
    <source>
        <dbReference type="EMBL" id="SBV51436.1"/>
    </source>
</evidence>
<proteinExistence type="predicted"/>
<protein>
    <submittedName>
        <fullName evidence="1">Uncharacterized protein</fullName>
    </submittedName>
</protein>
<dbReference type="EMBL" id="FLTX01000035">
    <property type="protein sequence ID" value="SBV51436.1"/>
    <property type="molecule type" value="Genomic_DNA"/>
</dbReference>
<gene>
    <name evidence="1" type="ORF">XBLMG947_2225</name>
</gene>
<name>A0A1C3NM10_9XANT</name>
<accession>A0A1C3NM10</accession>
<dbReference type="Proteomes" id="UP000092503">
    <property type="component" value="Unassembled WGS sequence"/>
</dbReference>
<organism evidence="1 2">
    <name type="scientific">Xanthomonas bromi</name>
    <dbReference type="NCBI Taxonomy" id="56449"/>
    <lineage>
        <taxon>Bacteria</taxon>
        <taxon>Pseudomonadati</taxon>
        <taxon>Pseudomonadota</taxon>
        <taxon>Gammaproteobacteria</taxon>
        <taxon>Lysobacterales</taxon>
        <taxon>Lysobacteraceae</taxon>
        <taxon>Xanthomonas</taxon>
    </lineage>
</organism>
<evidence type="ECO:0000313" key="2">
    <source>
        <dbReference type="Proteomes" id="UP000092503"/>
    </source>
</evidence>
<sequence length="81" mass="8874">MRIGLQRLLRTMPECPLQWAGLAAACNDNEARMSRALRWIRRPELAHVSQPRSQLLGCGQMVDGSIAFTAAGALMPMVLAP</sequence>
<dbReference type="STRING" id="56449.XBLMG947_2225"/>
<dbReference type="PROSITE" id="PS51257">
    <property type="entry name" value="PROKAR_LIPOPROTEIN"/>
    <property type="match status" value="1"/>
</dbReference>